<reference evidence="2 3" key="1">
    <citation type="submission" date="2016-02" db="EMBL/GenBank/DDBJ databases">
        <title>Genome sequence of Halalkalicoccus paucihalophilus DSM 24557.</title>
        <authorList>
            <person name="Poehlein A."/>
            <person name="Daniel R."/>
        </authorList>
    </citation>
    <scope>NUCLEOTIDE SEQUENCE [LARGE SCALE GENOMIC DNA]</scope>
    <source>
        <strain evidence="2 3">DSM 24557</strain>
    </source>
</reference>
<accession>A0A151AHS9</accession>
<organism evidence="2 3">
    <name type="scientific">Halalkalicoccus paucihalophilus</name>
    <dbReference type="NCBI Taxonomy" id="1008153"/>
    <lineage>
        <taxon>Archaea</taxon>
        <taxon>Methanobacteriati</taxon>
        <taxon>Methanobacteriota</taxon>
        <taxon>Stenosarchaea group</taxon>
        <taxon>Halobacteria</taxon>
        <taxon>Halobacteriales</taxon>
        <taxon>Halococcaceae</taxon>
        <taxon>Halalkalicoccus</taxon>
    </lineage>
</organism>
<keyword evidence="1" id="KW-0812">Transmembrane</keyword>
<keyword evidence="1" id="KW-1133">Transmembrane helix</keyword>
<gene>
    <name evidence="2" type="ORF">HAPAU_08650</name>
</gene>
<comment type="caution">
    <text evidence="2">The sequence shown here is derived from an EMBL/GenBank/DDBJ whole genome shotgun (WGS) entry which is preliminary data.</text>
</comment>
<sequence>MDFTLLHTGAEHPDLTLLVLTGILSFAAGTGLGAYAALRGKVADALGETAEN</sequence>
<dbReference type="Proteomes" id="UP000075321">
    <property type="component" value="Unassembled WGS sequence"/>
</dbReference>
<keyword evidence="3" id="KW-1185">Reference proteome</keyword>
<name>A0A151AHS9_9EURY</name>
<feature type="transmembrane region" description="Helical" evidence="1">
    <location>
        <begin position="15"/>
        <end position="38"/>
    </location>
</feature>
<dbReference type="AlphaFoldDB" id="A0A151AHS9"/>
<evidence type="ECO:0000313" key="3">
    <source>
        <dbReference type="Proteomes" id="UP000075321"/>
    </source>
</evidence>
<dbReference type="PATRIC" id="fig|1008153.3.peg.868"/>
<proteinExistence type="predicted"/>
<protein>
    <submittedName>
        <fullName evidence="2">Uncharacterized protein</fullName>
    </submittedName>
</protein>
<keyword evidence="1" id="KW-0472">Membrane</keyword>
<evidence type="ECO:0000256" key="1">
    <source>
        <dbReference type="SAM" id="Phobius"/>
    </source>
</evidence>
<evidence type="ECO:0000313" key="2">
    <source>
        <dbReference type="EMBL" id="KYH26977.1"/>
    </source>
</evidence>
<dbReference type="EMBL" id="LTAZ01000003">
    <property type="protein sequence ID" value="KYH26977.1"/>
    <property type="molecule type" value="Genomic_DNA"/>
</dbReference>